<proteinExistence type="predicted"/>
<protein>
    <submittedName>
        <fullName evidence="1">Uncharacterized protein</fullName>
    </submittedName>
</protein>
<organism evidence="1 2">
    <name type="scientific">Alistipes onderdonkii subsp. vulgaris</name>
    <dbReference type="NCBI Taxonomy" id="2585117"/>
    <lineage>
        <taxon>Bacteria</taxon>
        <taxon>Pseudomonadati</taxon>
        <taxon>Bacteroidota</taxon>
        <taxon>Bacteroidia</taxon>
        <taxon>Bacteroidales</taxon>
        <taxon>Rikenellaceae</taxon>
        <taxon>Alistipes</taxon>
    </lineage>
</organism>
<sequence>MNTIEHIVSRYRLYQAQCEKRRLEIDREIEQLTKERASIRPIHWTEGLLRPVLQEIARQTPDIEWEQKEEYHPLGLRGAVLIRGRIKNGSPVFVTFTELGNDLWFDTDSVCSRFAPETLGALNGMNTLSASVKDGTPLLEYIRKQQLKHQQP</sequence>
<reference evidence="1 2" key="1">
    <citation type="journal article" date="2020" name="Int. J. Syst. Evol. Microbiol.">
        <title>Alistipes communis sp. nov., Alistipes dispar sp. nov. and Alistipes onderdonkii subsp. vulgaris subsp. nov., isolated from human faeces, and creation of Alistipes onderdonkii subsp. onderdonkii subsp. nov.</title>
        <authorList>
            <person name="Sakamoto M."/>
            <person name="Ikeyama N."/>
            <person name="Ogata Y."/>
            <person name="Suda W."/>
            <person name="Iino T."/>
            <person name="Hattori M."/>
            <person name="Ohkuma M."/>
        </authorList>
    </citation>
    <scope>NUCLEOTIDE SEQUENCE [LARGE SCALE GENOMIC DNA]</scope>
    <source>
        <strain evidence="1 2">5CPYCFAH4</strain>
    </source>
</reference>
<name>A0ACA8QYK7_9BACT</name>
<evidence type="ECO:0000313" key="1">
    <source>
        <dbReference type="EMBL" id="BBL09892.1"/>
    </source>
</evidence>
<dbReference type="Proteomes" id="UP000317465">
    <property type="component" value="Chromosome"/>
</dbReference>
<gene>
    <name evidence="1" type="ORF">A5CPYCFAH4_21160</name>
</gene>
<keyword evidence="2" id="KW-1185">Reference proteome</keyword>
<evidence type="ECO:0000313" key="2">
    <source>
        <dbReference type="Proteomes" id="UP000317465"/>
    </source>
</evidence>
<dbReference type="EMBL" id="AP019737">
    <property type="protein sequence ID" value="BBL09892.1"/>
    <property type="molecule type" value="Genomic_DNA"/>
</dbReference>
<accession>A0ACA8QYK7</accession>